<reference evidence="3" key="1">
    <citation type="submission" date="2022-10" db="EMBL/GenBank/DDBJ databases">
        <title>Genome assembly of Pristionchus species.</title>
        <authorList>
            <person name="Yoshida K."/>
            <person name="Sommer R.J."/>
        </authorList>
    </citation>
    <scope>NUCLEOTIDE SEQUENCE [LARGE SCALE GENOMIC DNA]</scope>
    <source>
        <strain evidence="3">RS5460</strain>
    </source>
</reference>
<protein>
    <submittedName>
        <fullName evidence="2">Uncharacterized protein</fullName>
    </submittedName>
</protein>
<comment type="caution">
    <text evidence="2">The sequence shown here is derived from an EMBL/GenBank/DDBJ whole genome shotgun (WGS) entry which is preliminary data.</text>
</comment>
<proteinExistence type="predicted"/>
<feature type="compositionally biased region" description="Polar residues" evidence="1">
    <location>
        <begin position="77"/>
        <end position="88"/>
    </location>
</feature>
<evidence type="ECO:0000313" key="2">
    <source>
        <dbReference type="EMBL" id="GMR33192.1"/>
    </source>
</evidence>
<name>A0AAN4Z8D8_9BILA</name>
<feature type="non-terminal residue" evidence="2">
    <location>
        <position position="133"/>
    </location>
</feature>
<dbReference type="Proteomes" id="UP001328107">
    <property type="component" value="Unassembled WGS sequence"/>
</dbReference>
<feature type="region of interest" description="Disordered" evidence="1">
    <location>
        <begin position="1"/>
        <end position="33"/>
    </location>
</feature>
<keyword evidence="3" id="KW-1185">Reference proteome</keyword>
<organism evidence="2 3">
    <name type="scientific">Pristionchus mayeri</name>
    <dbReference type="NCBI Taxonomy" id="1317129"/>
    <lineage>
        <taxon>Eukaryota</taxon>
        <taxon>Metazoa</taxon>
        <taxon>Ecdysozoa</taxon>
        <taxon>Nematoda</taxon>
        <taxon>Chromadorea</taxon>
        <taxon>Rhabditida</taxon>
        <taxon>Rhabditina</taxon>
        <taxon>Diplogasteromorpha</taxon>
        <taxon>Diplogasteroidea</taxon>
        <taxon>Neodiplogasteridae</taxon>
        <taxon>Pristionchus</taxon>
    </lineage>
</organism>
<feature type="non-terminal residue" evidence="2">
    <location>
        <position position="1"/>
    </location>
</feature>
<evidence type="ECO:0000313" key="3">
    <source>
        <dbReference type="Proteomes" id="UP001328107"/>
    </source>
</evidence>
<feature type="region of interest" description="Disordered" evidence="1">
    <location>
        <begin position="61"/>
        <end position="103"/>
    </location>
</feature>
<evidence type="ECO:0000256" key="1">
    <source>
        <dbReference type="SAM" id="MobiDB-lite"/>
    </source>
</evidence>
<dbReference type="EMBL" id="BTRK01000001">
    <property type="protein sequence ID" value="GMR33192.1"/>
    <property type="molecule type" value="Genomic_DNA"/>
</dbReference>
<dbReference type="AlphaFoldDB" id="A0AAN4Z8D8"/>
<gene>
    <name evidence="2" type="ORF">PMAYCL1PPCAC_03387</name>
</gene>
<accession>A0AAN4Z8D8</accession>
<sequence>SSSSSTPPNQDAPVRSRGSGAARHLPSLPAAGRLGLPLRSAPSCASCSSCSHALLCCRRRSRSQVTQGRKEPHHSRLNSSPLTSTQGVSPRRKKPESPNQSIKVDYYQPQPILIIQTGDAINRVSEISLRSAV</sequence>